<dbReference type="Proteomes" id="UP000176741">
    <property type="component" value="Unassembled WGS sequence"/>
</dbReference>
<dbReference type="Gene3D" id="3.90.79.10">
    <property type="entry name" value="Nucleoside Triphosphate Pyrophosphohydrolase"/>
    <property type="match status" value="1"/>
</dbReference>
<dbReference type="PANTHER" id="PTHR43046">
    <property type="entry name" value="GDP-MANNOSE MANNOSYL HYDROLASE"/>
    <property type="match status" value="1"/>
</dbReference>
<evidence type="ECO:0000313" key="4">
    <source>
        <dbReference type="EMBL" id="OGM20636.1"/>
    </source>
</evidence>
<dbReference type="InterPro" id="IPR020084">
    <property type="entry name" value="NUDIX_hydrolase_CS"/>
</dbReference>
<proteinExistence type="predicted"/>
<dbReference type="Pfam" id="PF00293">
    <property type="entry name" value="NUDIX"/>
    <property type="match status" value="1"/>
</dbReference>
<reference evidence="4 5" key="1">
    <citation type="journal article" date="2016" name="Nat. Commun.">
        <title>Thousands of microbial genomes shed light on interconnected biogeochemical processes in an aquifer system.</title>
        <authorList>
            <person name="Anantharaman K."/>
            <person name="Brown C.T."/>
            <person name="Hug L.A."/>
            <person name="Sharon I."/>
            <person name="Castelle C.J."/>
            <person name="Probst A.J."/>
            <person name="Thomas B.C."/>
            <person name="Singh A."/>
            <person name="Wilkins M.J."/>
            <person name="Karaoz U."/>
            <person name="Brodie E.L."/>
            <person name="Williams K.H."/>
            <person name="Hubbard S.S."/>
            <person name="Banfield J.F."/>
        </authorList>
    </citation>
    <scope>NUCLEOTIDE SEQUENCE [LARGE SCALE GENOMIC DNA]</scope>
</reference>
<accession>A0A1F7Y043</accession>
<gene>
    <name evidence="4" type="ORF">A2771_00110</name>
</gene>
<keyword evidence="2" id="KW-0378">Hydrolase</keyword>
<dbReference type="PANTHER" id="PTHR43046:SF16">
    <property type="entry name" value="ADP-RIBOSE PYROPHOSPHATASE YJHB-RELATED"/>
    <property type="match status" value="1"/>
</dbReference>
<evidence type="ECO:0000256" key="1">
    <source>
        <dbReference type="ARBA" id="ARBA00001946"/>
    </source>
</evidence>
<organism evidence="4 5">
    <name type="scientific">Candidatus Woesebacteria bacterium RIFCSPHIGHO2_01_FULL_38_26b</name>
    <dbReference type="NCBI Taxonomy" id="1802491"/>
    <lineage>
        <taxon>Bacteria</taxon>
        <taxon>Candidatus Woeseibacteriota</taxon>
    </lineage>
</organism>
<evidence type="ECO:0000259" key="3">
    <source>
        <dbReference type="PROSITE" id="PS51462"/>
    </source>
</evidence>
<comment type="caution">
    <text evidence="4">The sequence shown here is derived from an EMBL/GenBank/DDBJ whole genome shotgun (WGS) entry which is preliminary data.</text>
</comment>
<dbReference type="GO" id="GO:0016787">
    <property type="term" value="F:hydrolase activity"/>
    <property type="evidence" value="ECO:0007669"/>
    <property type="project" value="UniProtKB-KW"/>
</dbReference>
<evidence type="ECO:0000256" key="2">
    <source>
        <dbReference type="ARBA" id="ARBA00022801"/>
    </source>
</evidence>
<feature type="domain" description="Nudix hydrolase" evidence="3">
    <location>
        <begin position="29"/>
        <end position="154"/>
    </location>
</feature>
<dbReference type="InterPro" id="IPR015797">
    <property type="entry name" value="NUDIX_hydrolase-like_dom_sf"/>
</dbReference>
<sequence>MKSILLKIWKALKLPTGLQLFAMRQINDQFLIGVTGIIFNNDGKILLVKHTYRDEDNWSLPGGYIKAKEHPKEGLEREVEEECGAIISADRRLKIRTDRHSSRLDIVYVGTYMGGELKNSDETETAGFFNFNALPVLPKDQLIFIERAINEQYH</sequence>
<dbReference type="InterPro" id="IPR000086">
    <property type="entry name" value="NUDIX_hydrolase_dom"/>
</dbReference>
<evidence type="ECO:0000313" key="5">
    <source>
        <dbReference type="Proteomes" id="UP000176741"/>
    </source>
</evidence>
<dbReference type="SUPFAM" id="SSF55811">
    <property type="entry name" value="Nudix"/>
    <property type="match status" value="1"/>
</dbReference>
<dbReference type="EMBL" id="MGGD01000029">
    <property type="protein sequence ID" value="OGM20636.1"/>
    <property type="molecule type" value="Genomic_DNA"/>
</dbReference>
<name>A0A1F7Y043_9BACT</name>
<dbReference type="PROSITE" id="PS51462">
    <property type="entry name" value="NUDIX"/>
    <property type="match status" value="1"/>
</dbReference>
<dbReference type="AlphaFoldDB" id="A0A1F7Y043"/>
<protein>
    <recommendedName>
        <fullName evidence="3">Nudix hydrolase domain-containing protein</fullName>
    </recommendedName>
</protein>
<dbReference type="PROSITE" id="PS00893">
    <property type="entry name" value="NUDIX_BOX"/>
    <property type="match status" value="1"/>
</dbReference>
<comment type="cofactor">
    <cofactor evidence="1">
        <name>Mg(2+)</name>
        <dbReference type="ChEBI" id="CHEBI:18420"/>
    </cofactor>
</comment>